<proteinExistence type="predicted"/>
<feature type="transmembrane region" description="Helical" evidence="1">
    <location>
        <begin position="105"/>
        <end position="121"/>
    </location>
</feature>
<sequence length="208" mass="23687">MEEKDIIMEDKELNEQESLKLITQMIQNTRRNLDTGSGNMFLLWGYVSAIVTLVVFAGIYWTRNPVWMWGFWGVPVLGYLFSFILVRKQRKLAKSYGDKVLNEMWQIMGLLCIAIVLGATFTNHYEIILPICAILISLSSIITGSIIRYTLFSGFPAFGIALGLNMLFSILDKTSSYLSLLEFVLVIVFALIIPGHILNYCARKDNKR</sequence>
<dbReference type="EMBL" id="JARFID010000018">
    <property type="protein sequence ID" value="MDE8695766.1"/>
    <property type="molecule type" value="Genomic_DNA"/>
</dbReference>
<reference evidence="3 6" key="2">
    <citation type="journal article" date="2019" name="Nat. Med.">
        <title>A library of human gut bacterial isolates paired with longitudinal multiomics data enables mechanistic microbiome research.</title>
        <authorList>
            <person name="Poyet M."/>
            <person name="Groussin M."/>
            <person name="Gibbons S.M."/>
            <person name="Avila-Pacheco J."/>
            <person name="Jiang X."/>
            <person name="Kearney S.M."/>
            <person name="Perrotta A.R."/>
            <person name="Berdy B."/>
            <person name="Zhao S."/>
            <person name="Lieberman T.D."/>
            <person name="Swanson P.K."/>
            <person name="Smith M."/>
            <person name="Roesemann S."/>
            <person name="Alexander J.E."/>
            <person name="Rich S.A."/>
            <person name="Livny J."/>
            <person name="Vlamakis H."/>
            <person name="Clish C."/>
            <person name="Bullock K."/>
            <person name="Deik A."/>
            <person name="Scott J."/>
            <person name="Pierce K.A."/>
            <person name="Xavier R.J."/>
            <person name="Alm E.J."/>
        </authorList>
    </citation>
    <scope>NUCLEOTIDE SEQUENCE [LARGE SCALE GENOMIC DNA]</scope>
    <source>
        <strain evidence="3 6">BIOML-A7</strain>
    </source>
</reference>
<keyword evidence="1" id="KW-0472">Membrane</keyword>
<dbReference type="EMBL" id="CP012801">
    <property type="protein sequence ID" value="ALJ61741.1"/>
    <property type="molecule type" value="Genomic_DNA"/>
</dbReference>
<evidence type="ECO:0000313" key="2">
    <source>
        <dbReference type="EMBL" id="ALJ61741.1"/>
    </source>
</evidence>
<reference evidence="2 5" key="1">
    <citation type="journal article" date="2015" name="Science">
        <title>Genetic determinants of in vivo fitness and diet responsiveness in multiple human gut Bacteroides.</title>
        <authorList>
            <person name="Wu M."/>
            <person name="McNulty N.P."/>
            <person name="Rodionov D.A."/>
            <person name="Khoroshkin M.S."/>
            <person name="Griffin N.W."/>
            <person name="Cheng J."/>
            <person name="Latreille P."/>
            <person name="Kerstetter R.A."/>
            <person name="Terrapon N."/>
            <person name="Henrissat B."/>
            <person name="Osterman A.L."/>
            <person name="Gordon J.I."/>
        </authorList>
    </citation>
    <scope>NUCLEOTIDE SEQUENCE [LARGE SCALE GENOMIC DNA]</scope>
    <source>
        <strain evidence="2 5">WH2</strain>
    </source>
</reference>
<dbReference type="KEGG" id="bcel:BcellWH2_04525"/>
<dbReference type="RefSeq" id="WP_007213046.1">
    <property type="nucleotide sequence ID" value="NZ_CAXKYC010000045.1"/>
</dbReference>
<feature type="transmembrane region" description="Helical" evidence="1">
    <location>
        <begin position="127"/>
        <end position="147"/>
    </location>
</feature>
<dbReference type="EMBL" id="VVYW01000007">
    <property type="protein sequence ID" value="KAA5409311.1"/>
    <property type="molecule type" value="Genomic_DNA"/>
</dbReference>
<evidence type="ECO:0000256" key="1">
    <source>
        <dbReference type="SAM" id="Phobius"/>
    </source>
</evidence>
<protein>
    <submittedName>
        <fullName evidence="2">Uncharacterized protein</fullName>
    </submittedName>
</protein>
<dbReference type="Proteomes" id="UP001221924">
    <property type="component" value="Unassembled WGS sequence"/>
</dbReference>
<dbReference type="AlphaFoldDB" id="A0A0P0GWF8"/>
<feature type="transmembrane region" description="Helical" evidence="1">
    <location>
        <begin position="177"/>
        <end position="202"/>
    </location>
</feature>
<keyword evidence="1" id="KW-0812">Transmembrane</keyword>
<dbReference type="PATRIC" id="fig|246787.4.peg.4678"/>
<evidence type="ECO:0000313" key="4">
    <source>
        <dbReference type="EMBL" id="MDE8695766.1"/>
    </source>
</evidence>
<feature type="transmembrane region" description="Helical" evidence="1">
    <location>
        <begin position="67"/>
        <end position="85"/>
    </location>
</feature>
<keyword evidence="1" id="KW-1133">Transmembrane helix</keyword>
<evidence type="ECO:0000313" key="6">
    <source>
        <dbReference type="Proteomes" id="UP000325055"/>
    </source>
</evidence>
<dbReference type="Proteomes" id="UP000061809">
    <property type="component" value="Chromosome"/>
</dbReference>
<evidence type="ECO:0000313" key="3">
    <source>
        <dbReference type="EMBL" id="KAA5409311.1"/>
    </source>
</evidence>
<organism evidence="2 5">
    <name type="scientific">Bacteroides cellulosilyticus</name>
    <dbReference type="NCBI Taxonomy" id="246787"/>
    <lineage>
        <taxon>Bacteria</taxon>
        <taxon>Pseudomonadati</taxon>
        <taxon>Bacteroidota</taxon>
        <taxon>Bacteroidia</taxon>
        <taxon>Bacteroidales</taxon>
        <taxon>Bacteroidaceae</taxon>
        <taxon>Bacteroides</taxon>
    </lineage>
</organism>
<evidence type="ECO:0000313" key="5">
    <source>
        <dbReference type="Proteomes" id="UP000061809"/>
    </source>
</evidence>
<feature type="transmembrane region" description="Helical" evidence="1">
    <location>
        <begin position="40"/>
        <end position="61"/>
    </location>
</feature>
<feature type="transmembrane region" description="Helical" evidence="1">
    <location>
        <begin position="154"/>
        <end position="171"/>
    </location>
</feature>
<gene>
    <name evidence="2" type="ORF">BcellWH2_04525</name>
    <name evidence="3" type="ORF">F2Y86_09135</name>
    <name evidence="4" type="ORF">PZH42_16780</name>
</gene>
<name>A0A0P0GWF8_9BACE</name>
<dbReference type="Proteomes" id="UP000325055">
    <property type="component" value="Unassembled WGS sequence"/>
</dbReference>
<reference evidence="4" key="3">
    <citation type="submission" date="2023-03" db="EMBL/GenBank/DDBJ databases">
        <title>DFI Biobank Strains.</title>
        <authorList>
            <person name="Mostad J."/>
            <person name="Paddock L."/>
            <person name="Medina S."/>
            <person name="Waligurski E."/>
            <person name="Barat B."/>
            <person name="Smith R."/>
            <person name="Burgo V."/>
            <person name="Metcalfe C."/>
            <person name="Woodson C."/>
            <person name="Sundararajan A."/>
            <person name="Ramaswamy R."/>
            <person name="Lin H."/>
            <person name="Pamer E.G."/>
        </authorList>
    </citation>
    <scope>NUCLEOTIDE SEQUENCE</scope>
    <source>
        <strain evidence="4">DFI.9.5</strain>
    </source>
</reference>
<accession>A0A0P0GWF8</accession>